<dbReference type="OrthoDB" id="2195369at2759"/>
<gene>
    <name evidence="1" type="ORF">THOM_0020</name>
</gene>
<dbReference type="InParanoid" id="L7JZV5"/>
<accession>L7JZV5</accession>
<dbReference type="EMBL" id="JH993798">
    <property type="protein sequence ID" value="ELQ76993.1"/>
    <property type="molecule type" value="Genomic_DNA"/>
</dbReference>
<dbReference type="Proteomes" id="UP000011185">
    <property type="component" value="Unassembled WGS sequence"/>
</dbReference>
<dbReference type="HOGENOM" id="CLU_2039698_0_0_1"/>
<keyword evidence="2" id="KW-1185">Reference proteome</keyword>
<organism evidence="1 2">
    <name type="scientific">Trachipleistophora hominis</name>
    <name type="common">Microsporidian parasite</name>
    <dbReference type="NCBI Taxonomy" id="72359"/>
    <lineage>
        <taxon>Eukaryota</taxon>
        <taxon>Fungi</taxon>
        <taxon>Fungi incertae sedis</taxon>
        <taxon>Microsporidia</taxon>
        <taxon>Pleistophoridae</taxon>
        <taxon>Trachipleistophora</taxon>
    </lineage>
</organism>
<evidence type="ECO:0000313" key="1">
    <source>
        <dbReference type="EMBL" id="ELQ76993.1"/>
    </source>
</evidence>
<evidence type="ECO:0000313" key="2">
    <source>
        <dbReference type="Proteomes" id="UP000011185"/>
    </source>
</evidence>
<dbReference type="VEuPathDB" id="MicrosporidiaDB:THOM_0020"/>
<reference evidence="1 2" key="1">
    <citation type="journal article" date="2012" name="PLoS Pathog.">
        <title>The genome of the obligate intracellular parasite Trachipleistophora hominis: new insights into microsporidian genome dynamics and reductive evolution.</title>
        <authorList>
            <person name="Heinz E."/>
            <person name="Williams T.A."/>
            <person name="Nakjang S."/>
            <person name="Noel C.J."/>
            <person name="Swan D.C."/>
            <person name="Goldberg A.V."/>
            <person name="Harris S.R."/>
            <person name="Weinmaier T."/>
            <person name="Markert S."/>
            <person name="Becher D."/>
            <person name="Bernhardt J."/>
            <person name="Dagan T."/>
            <person name="Hacker C."/>
            <person name="Lucocq J.M."/>
            <person name="Schweder T."/>
            <person name="Rattei T."/>
            <person name="Hall N."/>
            <person name="Hirt R.P."/>
            <person name="Embley T.M."/>
        </authorList>
    </citation>
    <scope>NUCLEOTIDE SEQUENCE [LARGE SCALE GENOMIC DNA]</scope>
</reference>
<proteinExistence type="predicted"/>
<dbReference type="Pfam" id="PF17013">
    <property type="entry name" value="Acetyltransf_15"/>
    <property type="match status" value="1"/>
</dbReference>
<dbReference type="InterPro" id="IPR031523">
    <property type="entry name" value="Acetyltransf_15"/>
</dbReference>
<name>L7JZV5_TRAHO</name>
<sequence length="121" mass="13873">MESTRKVCQRYNLTRPIFALHLNPKDQMMNISFSFYVNLGFVNVAYVNDGPYDLQFDVEKISTKWDEIQDRPASGRYLAMFCFDGLGTGVKGDFREVGENIRGKLLQFGEENKKTTEKAAT</sequence>
<protein>
    <submittedName>
        <fullName evidence="1">Uncharacterized protein</fullName>
    </submittedName>
</protein>
<dbReference type="AlphaFoldDB" id="L7JZV5"/>